<dbReference type="InterPro" id="IPR011066">
    <property type="entry name" value="MscS_channel_C_sf"/>
</dbReference>
<dbReference type="InterPro" id="IPR011014">
    <property type="entry name" value="MscS_channel_TM-2"/>
</dbReference>
<proteinExistence type="inferred from homology"/>
<keyword evidence="5 8" id="KW-1133">Transmembrane helix</keyword>
<name>A0ABD4SZW1_9CYAN</name>
<dbReference type="RefSeq" id="WP_250833239.1">
    <property type="nucleotide sequence ID" value="NZ_JTHE03000022.1"/>
</dbReference>
<evidence type="ECO:0000256" key="4">
    <source>
        <dbReference type="ARBA" id="ARBA00022692"/>
    </source>
</evidence>
<gene>
    <name evidence="10" type="ORF">QQ91_0003025</name>
</gene>
<evidence type="ECO:0000256" key="6">
    <source>
        <dbReference type="ARBA" id="ARBA00023136"/>
    </source>
</evidence>
<comment type="similarity">
    <text evidence="2">Belongs to the MscS (TC 1.A.23) family.</text>
</comment>
<evidence type="ECO:0000313" key="10">
    <source>
        <dbReference type="EMBL" id="MCM1981803.1"/>
    </source>
</evidence>
<evidence type="ECO:0000256" key="7">
    <source>
        <dbReference type="SAM" id="Coils"/>
    </source>
</evidence>
<organism evidence="10 11">
    <name type="scientific">Lyngbya confervoides BDU141951</name>
    <dbReference type="NCBI Taxonomy" id="1574623"/>
    <lineage>
        <taxon>Bacteria</taxon>
        <taxon>Bacillati</taxon>
        <taxon>Cyanobacteriota</taxon>
        <taxon>Cyanophyceae</taxon>
        <taxon>Oscillatoriophycideae</taxon>
        <taxon>Oscillatoriales</taxon>
        <taxon>Microcoleaceae</taxon>
        <taxon>Lyngbya</taxon>
    </lineage>
</organism>
<dbReference type="Pfam" id="PF00027">
    <property type="entry name" value="cNMP_binding"/>
    <property type="match status" value="1"/>
</dbReference>
<feature type="transmembrane region" description="Helical" evidence="8">
    <location>
        <begin position="63"/>
        <end position="85"/>
    </location>
</feature>
<evidence type="ECO:0000256" key="8">
    <source>
        <dbReference type="SAM" id="Phobius"/>
    </source>
</evidence>
<dbReference type="SUPFAM" id="SSF82861">
    <property type="entry name" value="Mechanosensitive channel protein MscS (YggB), transmembrane region"/>
    <property type="match status" value="1"/>
</dbReference>
<dbReference type="CDD" id="cd00038">
    <property type="entry name" value="CAP_ED"/>
    <property type="match status" value="1"/>
</dbReference>
<evidence type="ECO:0000256" key="5">
    <source>
        <dbReference type="ARBA" id="ARBA00022989"/>
    </source>
</evidence>
<dbReference type="Gene3D" id="1.10.287.1260">
    <property type="match status" value="1"/>
</dbReference>
<dbReference type="EMBL" id="JTHE03000022">
    <property type="protein sequence ID" value="MCM1981803.1"/>
    <property type="molecule type" value="Genomic_DNA"/>
</dbReference>
<dbReference type="Gene3D" id="2.60.120.10">
    <property type="entry name" value="Jelly Rolls"/>
    <property type="match status" value="1"/>
</dbReference>
<dbReference type="SMART" id="SM00100">
    <property type="entry name" value="cNMP"/>
    <property type="match status" value="1"/>
</dbReference>
<keyword evidence="4 8" id="KW-0812">Transmembrane</keyword>
<dbReference type="InterPro" id="IPR018488">
    <property type="entry name" value="cNMP-bd_CS"/>
</dbReference>
<keyword evidence="3" id="KW-1003">Cell membrane</keyword>
<comment type="caution">
    <text evidence="10">The sequence shown here is derived from an EMBL/GenBank/DDBJ whole genome shotgun (WGS) entry which is preliminary data.</text>
</comment>
<dbReference type="InterPro" id="IPR010920">
    <property type="entry name" value="LSM_dom_sf"/>
</dbReference>
<dbReference type="Proteomes" id="UP000031561">
    <property type="component" value="Unassembled WGS sequence"/>
</dbReference>
<evidence type="ECO:0000256" key="2">
    <source>
        <dbReference type="ARBA" id="ARBA00008017"/>
    </source>
</evidence>
<evidence type="ECO:0000256" key="3">
    <source>
        <dbReference type="ARBA" id="ARBA00022475"/>
    </source>
</evidence>
<dbReference type="PANTHER" id="PTHR30347">
    <property type="entry name" value="POTASSIUM CHANNEL RELATED"/>
    <property type="match status" value="1"/>
</dbReference>
<sequence>MLNIALGGMRLLLWIYALLVGIRQIPQLASWTSEIESWLSQIPRLIYRAFSLGLIDFGDGNRITLLTLLTVVAIAVLIFLGSNLLGRWLRQKILSRTRIERGSQEAISALVSYGIAIFSFIILLQSVGLNLSSLTVFAGVIGIGFGLGLQELAKNFVSGLTLLFEQQLRVGDFVQVEDILGTIEAISIRSTIIRTQDRLYVVLPNHRFFDNNVVNWTYRSRESRIHLPVNVAYGTDTILVTETLLSVARMEPRVLSFPAPKVWFKSFGESAYEFELLAWINQPQEVDPIKSALNYLIEQEFKRRNIVIPFPQRELWIRRESAIYTESLPEVMMSGAPLTSKSVAPSVAPLNKRTLRYLLRNVSYFQHCSNAQLLLLIEEGFRQLFEARQIICRENDLGECFYLILAGQVEVYSEKLGQVLATLGQGEFFGEISLFTGVPRSATVRSLEETTLFVVNRLALQKLLQDYQELAEHIAQALSQRQQVLEELGLTQTFGTQECELPLFNIRQRIKTLFGL</sequence>
<dbReference type="InterPro" id="IPR049278">
    <property type="entry name" value="MS_channel_C"/>
</dbReference>
<dbReference type="GO" id="GO:0005886">
    <property type="term" value="C:plasma membrane"/>
    <property type="evidence" value="ECO:0007669"/>
    <property type="project" value="UniProtKB-SubCell"/>
</dbReference>
<keyword evidence="11" id="KW-1185">Reference proteome</keyword>
<evidence type="ECO:0000259" key="9">
    <source>
        <dbReference type="PROSITE" id="PS50042"/>
    </source>
</evidence>
<dbReference type="AlphaFoldDB" id="A0ABD4SZW1"/>
<dbReference type="PROSITE" id="PS00889">
    <property type="entry name" value="CNMP_BINDING_2"/>
    <property type="match status" value="1"/>
</dbReference>
<evidence type="ECO:0000313" key="11">
    <source>
        <dbReference type="Proteomes" id="UP000031561"/>
    </source>
</evidence>
<dbReference type="InterPro" id="IPR000595">
    <property type="entry name" value="cNMP-bd_dom"/>
</dbReference>
<dbReference type="PROSITE" id="PS50042">
    <property type="entry name" value="CNMP_BINDING_3"/>
    <property type="match status" value="1"/>
</dbReference>
<evidence type="ECO:0000256" key="1">
    <source>
        <dbReference type="ARBA" id="ARBA00004651"/>
    </source>
</evidence>
<dbReference type="Gene3D" id="3.30.70.100">
    <property type="match status" value="1"/>
</dbReference>
<feature type="coiled-coil region" evidence="7">
    <location>
        <begin position="460"/>
        <end position="487"/>
    </location>
</feature>
<protein>
    <submittedName>
        <fullName evidence="10">Mechanosensitive ion channel</fullName>
    </submittedName>
</protein>
<feature type="transmembrane region" description="Helical" evidence="8">
    <location>
        <begin position="106"/>
        <end position="125"/>
    </location>
</feature>
<dbReference type="Pfam" id="PF21082">
    <property type="entry name" value="MS_channel_3rd"/>
    <property type="match status" value="1"/>
</dbReference>
<dbReference type="InterPro" id="IPR018490">
    <property type="entry name" value="cNMP-bd_dom_sf"/>
</dbReference>
<dbReference type="PANTHER" id="PTHR30347:SF1">
    <property type="entry name" value="MECHANOSENSITIVE CHANNEL MSCK"/>
    <property type="match status" value="1"/>
</dbReference>
<keyword evidence="7" id="KW-0175">Coiled coil</keyword>
<accession>A0ABD4SZW1</accession>
<comment type="subcellular location">
    <subcellularLocation>
        <location evidence="1">Cell membrane</location>
        <topology evidence="1">Multi-pass membrane protein</topology>
    </subcellularLocation>
</comment>
<dbReference type="Gene3D" id="2.30.30.60">
    <property type="match status" value="1"/>
</dbReference>
<keyword evidence="6 8" id="KW-0472">Membrane</keyword>
<dbReference type="InterPro" id="IPR023408">
    <property type="entry name" value="MscS_beta-dom_sf"/>
</dbReference>
<dbReference type="SUPFAM" id="SSF50182">
    <property type="entry name" value="Sm-like ribonucleoproteins"/>
    <property type="match status" value="1"/>
</dbReference>
<feature type="domain" description="Cyclic nucleotide-binding" evidence="9">
    <location>
        <begin position="364"/>
        <end position="481"/>
    </location>
</feature>
<dbReference type="InterPro" id="IPR006685">
    <property type="entry name" value="MscS_channel_2nd"/>
</dbReference>
<dbReference type="SUPFAM" id="SSF82689">
    <property type="entry name" value="Mechanosensitive channel protein MscS (YggB), C-terminal domain"/>
    <property type="match status" value="1"/>
</dbReference>
<dbReference type="SUPFAM" id="SSF51206">
    <property type="entry name" value="cAMP-binding domain-like"/>
    <property type="match status" value="1"/>
</dbReference>
<dbReference type="InterPro" id="IPR014710">
    <property type="entry name" value="RmlC-like_jellyroll"/>
</dbReference>
<dbReference type="InterPro" id="IPR052702">
    <property type="entry name" value="MscS-like_channel"/>
</dbReference>
<dbReference type="Pfam" id="PF00924">
    <property type="entry name" value="MS_channel_2nd"/>
    <property type="match status" value="1"/>
</dbReference>
<reference evidence="10 11" key="1">
    <citation type="journal article" date="2015" name="Genome Announc.">
        <title>Draft Genome Sequence of Filamentous Marine Cyanobacterium Lyngbya confervoides Strain BDU141951.</title>
        <authorList>
            <person name="Chandrababunaidu M.M."/>
            <person name="Sen D."/>
            <person name="Tripathy S."/>
        </authorList>
    </citation>
    <scope>NUCLEOTIDE SEQUENCE [LARGE SCALE GENOMIC DNA]</scope>
    <source>
        <strain evidence="10 11">BDU141951</strain>
    </source>
</reference>